<proteinExistence type="predicted"/>
<dbReference type="EMBL" id="JACSDY010000003">
    <property type="protein sequence ID" value="KAF7431530.1"/>
    <property type="molecule type" value="Genomic_DNA"/>
</dbReference>
<comment type="caution">
    <text evidence="1">The sequence shown here is derived from an EMBL/GenBank/DDBJ whole genome shotgun (WGS) entry which is preliminary data.</text>
</comment>
<dbReference type="Pfam" id="PF15043">
    <property type="entry name" value="CNRIP1"/>
    <property type="match status" value="1"/>
</dbReference>
<sequence>MGADGHFRVTLSLRREPAAGPVYCKMETSARFRQLKTVKLSCEAMYRLDISFKPPQLLQWIINLTIMYWKISACKNSMNVTVHPIHRYSAYDLATRDVHLEVERYMEMLYGADSPRSWLYLMFTKKLVKCTT</sequence>
<reference evidence="1" key="1">
    <citation type="journal article" date="2020" name="G3 (Bethesda)">
        <title>High-Quality Assemblies for Three Invasive Social Wasps from the &lt;i&gt;Vespula&lt;/i&gt; Genus.</title>
        <authorList>
            <person name="Harrop T.W.R."/>
            <person name="Guhlin J."/>
            <person name="McLaughlin G.M."/>
            <person name="Permina E."/>
            <person name="Stockwell P."/>
            <person name="Gilligan J."/>
            <person name="Le Lec M.F."/>
            <person name="Gruber M.A.M."/>
            <person name="Quinn O."/>
            <person name="Lovegrove M."/>
            <person name="Duncan E.J."/>
            <person name="Remnant E.J."/>
            <person name="Van Eeckhoven J."/>
            <person name="Graham B."/>
            <person name="Knapp R.A."/>
            <person name="Langford K.W."/>
            <person name="Kronenberg Z."/>
            <person name="Press M.O."/>
            <person name="Eacker S.M."/>
            <person name="Wilson-Rankin E.E."/>
            <person name="Purcell J."/>
            <person name="Lester P.J."/>
            <person name="Dearden P.K."/>
        </authorList>
    </citation>
    <scope>NUCLEOTIDE SEQUENCE</scope>
    <source>
        <strain evidence="1">Volc-1</strain>
    </source>
</reference>
<name>A0A834P8E9_VESPE</name>
<dbReference type="AlphaFoldDB" id="A0A834P8E9"/>
<evidence type="ECO:0000313" key="2">
    <source>
        <dbReference type="Proteomes" id="UP000600918"/>
    </source>
</evidence>
<organism evidence="1 2">
    <name type="scientific">Vespula pensylvanica</name>
    <name type="common">Western yellow jacket</name>
    <name type="synonym">Wasp</name>
    <dbReference type="NCBI Taxonomy" id="30213"/>
    <lineage>
        <taxon>Eukaryota</taxon>
        <taxon>Metazoa</taxon>
        <taxon>Ecdysozoa</taxon>
        <taxon>Arthropoda</taxon>
        <taxon>Hexapoda</taxon>
        <taxon>Insecta</taxon>
        <taxon>Pterygota</taxon>
        <taxon>Neoptera</taxon>
        <taxon>Endopterygota</taxon>
        <taxon>Hymenoptera</taxon>
        <taxon>Apocrita</taxon>
        <taxon>Aculeata</taxon>
        <taxon>Vespoidea</taxon>
        <taxon>Vespidae</taxon>
        <taxon>Vespinae</taxon>
        <taxon>Vespula</taxon>
    </lineage>
</organism>
<dbReference type="Proteomes" id="UP000600918">
    <property type="component" value="Unassembled WGS sequence"/>
</dbReference>
<accession>A0A834P8E9</accession>
<keyword evidence="2" id="KW-1185">Reference proteome</keyword>
<protein>
    <submittedName>
        <fullName evidence="1">Uncharacterized protein</fullName>
    </submittedName>
</protein>
<gene>
    <name evidence="1" type="ORF">H0235_004454</name>
</gene>
<dbReference type="InterPro" id="IPR029204">
    <property type="entry name" value="CNRIP1"/>
</dbReference>
<evidence type="ECO:0000313" key="1">
    <source>
        <dbReference type="EMBL" id="KAF7431530.1"/>
    </source>
</evidence>